<keyword evidence="5 10" id="KW-0346">Stress response</keyword>
<evidence type="ECO:0000256" key="7">
    <source>
        <dbReference type="ARBA" id="ARBA00053401"/>
    </source>
</evidence>
<dbReference type="PANTHER" id="PTHR21237">
    <property type="entry name" value="GRPE PROTEIN"/>
    <property type="match status" value="1"/>
</dbReference>
<comment type="caution">
    <text evidence="15">The sequence shown here is derived from an EMBL/GenBank/DDBJ whole genome shotgun (WGS) entry which is preliminary data.</text>
</comment>
<evidence type="ECO:0000313" key="15">
    <source>
        <dbReference type="EMBL" id="REA83809.1"/>
    </source>
</evidence>
<dbReference type="RefSeq" id="WP_015729253.1">
    <property type="nucleotide sequence ID" value="NZ_AP019372.1"/>
</dbReference>
<evidence type="ECO:0000256" key="2">
    <source>
        <dbReference type="ARBA" id="ARBA00009054"/>
    </source>
</evidence>
<dbReference type="Gene3D" id="2.30.22.10">
    <property type="entry name" value="Head domain of nucleotide exchange factor GrpE"/>
    <property type="match status" value="1"/>
</dbReference>
<evidence type="ECO:0000256" key="13">
    <source>
        <dbReference type="SAM" id="MobiDB-lite"/>
    </source>
</evidence>
<dbReference type="Pfam" id="PF01025">
    <property type="entry name" value="GrpE"/>
    <property type="match status" value="1"/>
</dbReference>
<dbReference type="GO" id="GO:0051082">
    <property type="term" value="F:unfolded protein binding"/>
    <property type="evidence" value="ECO:0007669"/>
    <property type="project" value="TreeGrafter"/>
</dbReference>
<dbReference type="PROSITE" id="PS01071">
    <property type="entry name" value="GRPE"/>
    <property type="match status" value="1"/>
</dbReference>
<evidence type="ECO:0000256" key="4">
    <source>
        <dbReference type="ARBA" id="ARBA00022490"/>
    </source>
</evidence>
<dbReference type="EMBL" id="QQPC01000009">
    <property type="protein sequence ID" value="REA83809.1"/>
    <property type="molecule type" value="Genomic_DNA"/>
</dbReference>
<comment type="function">
    <text evidence="7 10 11">Participates actively in the response to hyperosmotic and heat shock by preventing the aggregation of stress-denatured proteins, in association with DnaK and GrpE. It is the nucleotide exchange factor for DnaK and may function as a thermosensor. Unfolded proteins bind initially to DnaJ; upon interaction with the DnaJ-bound protein, DnaK hydrolyzes its bound ATP, resulting in the formation of a stable complex. GrpE releases ADP from DnaK; ATP binding to DnaK triggers the release of the substrate protein, thus completing the reaction cycle. Several rounds of ATP-dependent interactions between DnaJ, DnaK and GrpE are required for fully efficient folding.</text>
</comment>
<evidence type="ECO:0000256" key="3">
    <source>
        <dbReference type="ARBA" id="ARBA00011738"/>
    </source>
</evidence>
<dbReference type="GO" id="GO:0000774">
    <property type="term" value="F:adenyl-nucleotide exchange factor activity"/>
    <property type="evidence" value="ECO:0007669"/>
    <property type="project" value="InterPro"/>
</dbReference>
<evidence type="ECO:0000256" key="11">
    <source>
        <dbReference type="RuleBase" id="RU000639"/>
    </source>
</evidence>
<evidence type="ECO:0000256" key="10">
    <source>
        <dbReference type="HAMAP-Rule" id="MF_01151"/>
    </source>
</evidence>
<evidence type="ECO:0000256" key="6">
    <source>
        <dbReference type="ARBA" id="ARBA00023186"/>
    </source>
</evidence>
<dbReference type="GO" id="GO:0051087">
    <property type="term" value="F:protein-folding chaperone binding"/>
    <property type="evidence" value="ECO:0007669"/>
    <property type="project" value="InterPro"/>
</dbReference>
<dbReference type="InterPro" id="IPR013805">
    <property type="entry name" value="GrpE_CC"/>
</dbReference>
<dbReference type="EMBL" id="QEIT01000030">
    <property type="protein sequence ID" value="PWZ75217.1"/>
    <property type="molecule type" value="Genomic_DNA"/>
</dbReference>
<dbReference type="FunFam" id="2.30.22.10:FF:000001">
    <property type="entry name" value="Protein GrpE"/>
    <property type="match status" value="1"/>
</dbReference>
<organism evidence="15 17">
    <name type="scientific">Staphylococcus pseudintermedius</name>
    <dbReference type="NCBI Taxonomy" id="283734"/>
    <lineage>
        <taxon>Bacteria</taxon>
        <taxon>Bacillati</taxon>
        <taxon>Bacillota</taxon>
        <taxon>Bacilli</taxon>
        <taxon>Bacillales</taxon>
        <taxon>Staphylococcaceae</taxon>
        <taxon>Staphylococcus</taxon>
        <taxon>Staphylococcus intermedius group</taxon>
    </lineage>
</organism>
<evidence type="ECO:0000256" key="1">
    <source>
        <dbReference type="ARBA" id="ARBA00004496"/>
    </source>
</evidence>
<evidence type="ECO:0000256" key="9">
    <source>
        <dbReference type="ARBA" id="ARBA00076414"/>
    </source>
</evidence>
<evidence type="ECO:0000313" key="16">
    <source>
        <dbReference type="Proteomes" id="UP000246800"/>
    </source>
</evidence>
<dbReference type="GO" id="GO:0006457">
    <property type="term" value="P:protein folding"/>
    <property type="evidence" value="ECO:0007669"/>
    <property type="project" value="InterPro"/>
</dbReference>
<dbReference type="GO" id="GO:0042803">
    <property type="term" value="F:protein homodimerization activity"/>
    <property type="evidence" value="ECO:0007669"/>
    <property type="project" value="InterPro"/>
</dbReference>
<dbReference type="SUPFAM" id="SSF58014">
    <property type="entry name" value="Coiled-coil domain of nucleotide exchange factor GrpE"/>
    <property type="match status" value="1"/>
</dbReference>
<evidence type="ECO:0000313" key="14">
    <source>
        <dbReference type="EMBL" id="PWZ75217.1"/>
    </source>
</evidence>
<evidence type="ECO:0000313" key="17">
    <source>
        <dbReference type="Proteomes" id="UP000256409"/>
    </source>
</evidence>
<dbReference type="NCBIfam" id="NF010738">
    <property type="entry name" value="PRK14140.1"/>
    <property type="match status" value="1"/>
</dbReference>
<sequence length="213" mass="24641">MFKRNGGLKMSEEKDVRKDEEIKETESQETTETSELEVENEQVAVNQDSENENDASNDETQDLKDEEIASLKAEVDAKEEQYLRLYAEFENYKRRIQNEAQTQKRYQAQKVLTDVLPALDNFERALKIEGDDESFNALKKGVEMVYESLLKALEDNGLEKIKTEGEQFDPNFHQAVMQDENPDFESGQITEELQAGYQLKDRVLRASMVKVNQ</sequence>
<dbReference type="Proteomes" id="UP000256409">
    <property type="component" value="Unassembled WGS sequence"/>
</dbReference>
<feature type="compositionally biased region" description="Acidic residues" evidence="13">
    <location>
        <begin position="27"/>
        <end position="40"/>
    </location>
</feature>
<dbReference type="Proteomes" id="UP000246800">
    <property type="component" value="Unassembled WGS sequence"/>
</dbReference>
<reference evidence="15" key="2">
    <citation type="journal article" date="2018" name="Vet. Microbiol.">
        <title>Methicillin-resistant staphylococci amongst veterinary personnel, personnel-owned pets, patients and the hospital environment of two small animal veterinary hospitals.</title>
        <authorList>
            <person name="Worthing K.A."/>
            <person name="Brown J."/>
            <person name="Gerber L."/>
            <person name="Abraham S."/>
            <person name="Trott D."/>
            <person name="Norris J.M."/>
        </authorList>
    </citation>
    <scope>NUCLEOTIDE SEQUENCE</scope>
    <source>
        <strain evidence="15">ST496-2</strain>
    </source>
</reference>
<dbReference type="eggNOG" id="COG0576">
    <property type="taxonomic scope" value="Bacteria"/>
</dbReference>
<proteinExistence type="inferred from homology"/>
<dbReference type="PANTHER" id="PTHR21237:SF23">
    <property type="entry name" value="GRPE PROTEIN HOMOLOG, MITOCHONDRIAL"/>
    <property type="match status" value="1"/>
</dbReference>
<keyword evidence="4 10" id="KW-0963">Cytoplasm</keyword>
<accession>A0A166SPP5</accession>
<dbReference type="HAMAP" id="MF_01151">
    <property type="entry name" value="GrpE"/>
    <property type="match status" value="1"/>
</dbReference>
<dbReference type="CDD" id="cd00446">
    <property type="entry name" value="GrpE"/>
    <property type="match status" value="1"/>
</dbReference>
<gene>
    <name evidence="10" type="primary">grpE</name>
    <name evidence="14" type="ORF">DD902_06590</name>
    <name evidence="15" type="ORF">DV961_01705</name>
</gene>
<dbReference type="InterPro" id="IPR009012">
    <property type="entry name" value="GrpE_head"/>
</dbReference>
<dbReference type="OrthoDB" id="9812586at2"/>
<protein>
    <recommendedName>
        <fullName evidence="8 10">Protein GrpE</fullName>
    </recommendedName>
    <alternativeName>
        <fullName evidence="9 10">HSP-70 cofactor</fullName>
    </alternativeName>
</protein>
<evidence type="ECO:0000256" key="5">
    <source>
        <dbReference type="ARBA" id="ARBA00023016"/>
    </source>
</evidence>
<dbReference type="AlphaFoldDB" id="A0A166SPP5"/>
<keyword evidence="6 10" id="KW-0143">Chaperone</keyword>
<dbReference type="SUPFAM" id="SSF51064">
    <property type="entry name" value="Head domain of nucleotide exchange factor GrpE"/>
    <property type="match status" value="1"/>
</dbReference>
<feature type="region of interest" description="Disordered" evidence="13">
    <location>
        <begin position="1"/>
        <end position="68"/>
    </location>
</feature>
<reference evidence="14 16" key="1">
    <citation type="journal article" date="2018" name="Vet. Microbiol.">
        <title>Clonal diversity and geographic distribution of methicillin-resistant Staphylococcus pseudintermedius from Australian animals: Discovery of novel sequence types.</title>
        <authorList>
            <person name="Worthing K.A."/>
            <person name="Abraham S."/>
            <person name="Coombs G.W."/>
            <person name="Pang S."/>
            <person name="Saputra S."/>
            <person name="Jordan D."/>
            <person name="Trott D.J."/>
            <person name="Norris J.M."/>
        </authorList>
    </citation>
    <scope>NUCLEOTIDE SEQUENCE [LARGE SCALE GENOMIC DNA]</scope>
    <source>
        <strain evidence="14 16">ST525 1</strain>
    </source>
</reference>
<dbReference type="InterPro" id="IPR000740">
    <property type="entry name" value="GrpE"/>
</dbReference>
<comment type="subcellular location">
    <subcellularLocation>
        <location evidence="1 10">Cytoplasm</location>
    </subcellularLocation>
</comment>
<evidence type="ECO:0000256" key="8">
    <source>
        <dbReference type="ARBA" id="ARBA00072274"/>
    </source>
</evidence>
<comment type="subunit">
    <text evidence="3 10">Homodimer.</text>
</comment>
<feature type="compositionally biased region" description="Acidic residues" evidence="13">
    <location>
        <begin position="49"/>
        <end position="60"/>
    </location>
</feature>
<dbReference type="PRINTS" id="PR00773">
    <property type="entry name" value="GRPEPROTEIN"/>
</dbReference>
<comment type="similarity">
    <text evidence="2 10 12">Belongs to the GrpE family.</text>
</comment>
<name>A0A166SPP5_STAPS</name>
<dbReference type="GO" id="GO:0005737">
    <property type="term" value="C:cytoplasm"/>
    <property type="evidence" value="ECO:0007669"/>
    <property type="project" value="UniProtKB-SubCell"/>
</dbReference>
<dbReference type="Gene3D" id="3.90.20.20">
    <property type="match status" value="1"/>
</dbReference>
<evidence type="ECO:0000256" key="12">
    <source>
        <dbReference type="RuleBase" id="RU004478"/>
    </source>
</evidence>
<feature type="compositionally biased region" description="Basic and acidic residues" evidence="13">
    <location>
        <begin position="10"/>
        <end position="26"/>
    </location>
</feature>
<reference evidence="17" key="3">
    <citation type="journal article" date="2018" name="Vet. Microbiol.">
        <title>Molecular epidemiology of methicillin-resistant staphylococci amongst veterinary personnel, personnel-owned pets, patients and the hospital environment of two companion animal veterinary hospitals.</title>
        <authorList>
            <person name="Worthing K.A."/>
            <person name="Brown J."/>
            <person name="Gerber L."/>
            <person name="Abraham S."/>
            <person name="Trott D."/>
            <person name="Norris J.M."/>
        </authorList>
    </citation>
    <scope>NUCLEOTIDE SEQUENCE [LARGE SCALE GENOMIC DNA]</scope>
    <source>
        <strain evidence="17">ST496-2</strain>
    </source>
</reference>